<proteinExistence type="predicted"/>
<evidence type="ECO:0000313" key="3">
    <source>
        <dbReference type="Proteomes" id="UP001295423"/>
    </source>
</evidence>
<evidence type="ECO:0000256" key="1">
    <source>
        <dbReference type="SAM" id="MobiDB-lite"/>
    </source>
</evidence>
<accession>A0AAD2G3M8</accession>
<name>A0AAD2G3M8_9STRA</name>
<feature type="region of interest" description="Disordered" evidence="1">
    <location>
        <begin position="34"/>
        <end position="71"/>
    </location>
</feature>
<comment type="caution">
    <text evidence="2">The sequence shown here is derived from an EMBL/GenBank/DDBJ whole genome shotgun (WGS) entry which is preliminary data.</text>
</comment>
<gene>
    <name evidence="2" type="ORF">CYCCA115_LOCUS19272</name>
</gene>
<protein>
    <submittedName>
        <fullName evidence="2">Uncharacterized protein</fullName>
    </submittedName>
</protein>
<dbReference type="AlphaFoldDB" id="A0AAD2G3M8"/>
<dbReference type="Proteomes" id="UP001295423">
    <property type="component" value="Unassembled WGS sequence"/>
</dbReference>
<organism evidence="2 3">
    <name type="scientific">Cylindrotheca closterium</name>
    <dbReference type="NCBI Taxonomy" id="2856"/>
    <lineage>
        <taxon>Eukaryota</taxon>
        <taxon>Sar</taxon>
        <taxon>Stramenopiles</taxon>
        <taxon>Ochrophyta</taxon>
        <taxon>Bacillariophyta</taxon>
        <taxon>Bacillariophyceae</taxon>
        <taxon>Bacillariophycidae</taxon>
        <taxon>Bacillariales</taxon>
        <taxon>Bacillariaceae</taxon>
        <taxon>Cylindrotheca</taxon>
    </lineage>
</organism>
<dbReference type="EMBL" id="CAKOGP040002091">
    <property type="protein sequence ID" value="CAJ1961589.1"/>
    <property type="molecule type" value="Genomic_DNA"/>
</dbReference>
<evidence type="ECO:0000313" key="2">
    <source>
        <dbReference type="EMBL" id="CAJ1961589.1"/>
    </source>
</evidence>
<keyword evidence="3" id="KW-1185">Reference proteome</keyword>
<feature type="compositionally biased region" description="Basic residues" evidence="1">
    <location>
        <begin position="42"/>
        <end position="51"/>
    </location>
</feature>
<reference evidence="2" key="1">
    <citation type="submission" date="2023-08" db="EMBL/GenBank/DDBJ databases">
        <authorList>
            <person name="Audoor S."/>
            <person name="Bilcke G."/>
        </authorList>
    </citation>
    <scope>NUCLEOTIDE SEQUENCE</scope>
</reference>
<sequence length="437" mass="49690">METKSSKRSRTSYTRHDGTYEKKLNIEISAKEEEFNTYSSRSARRQRKRAVSRTALHSTAKRTKHCSKDHDSKIDRILGKGLEPQITGNQEERYLEVPVSVMLKTIELYCTSFETKAKKEDFPEPPIMKAIPPQILSSREAGSNTKPVYQDALPTEIKDYRCMTVSSKPQTSLHSTRRYPRNLLKAAVTAQKAKKVASSKLYASELNKLTRWWKTVMCILSITMVVHAICTKQPFEKDCIYVNGGGFGGFWFILGQLYKLHEKNEIKDYVCYSAGCLGAVSIMANRTFDDLFDSALNIQTNWKQGSISRFDAVELFVDDLLGNSNSEFDVAAFSNVHILTSVPKSGGWEVKQNIAEDLEHLKTLLVQTAWIPFITGDHIWHPTTGHMDGGFSRLQHPTCKVHISLPWDWNLLVNTMNINMGKEEGNRYWELGLKYGS</sequence>